<feature type="transmembrane region" description="Helical" evidence="1">
    <location>
        <begin position="267"/>
        <end position="286"/>
    </location>
</feature>
<keyword evidence="1" id="KW-0812">Transmembrane</keyword>
<evidence type="ECO:0000256" key="1">
    <source>
        <dbReference type="SAM" id="Phobius"/>
    </source>
</evidence>
<keyword evidence="1" id="KW-1133">Transmembrane helix</keyword>
<gene>
    <name evidence="2" type="ORF">GCM10017559_05740</name>
</gene>
<keyword evidence="3" id="KW-1185">Reference proteome</keyword>
<evidence type="ECO:0000313" key="2">
    <source>
        <dbReference type="EMBL" id="GAA2988714.1"/>
    </source>
</evidence>
<dbReference type="EMBL" id="BAAAWD010000003">
    <property type="protein sequence ID" value="GAA2988714.1"/>
    <property type="molecule type" value="Genomic_DNA"/>
</dbReference>
<feature type="transmembrane region" description="Helical" evidence="1">
    <location>
        <begin position="97"/>
        <end position="116"/>
    </location>
</feature>
<protein>
    <submittedName>
        <fullName evidence="2">Uncharacterized protein</fullName>
    </submittedName>
</protein>
<feature type="transmembrane region" description="Helical" evidence="1">
    <location>
        <begin position="306"/>
        <end position="326"/>
    </location>
</feature>
<comment type="caution">
    <text evidence="2">The sequence shown here is derived from an EMBL/GenBank/DDBJ whole genome shotgun (WGS) entry which is preliminary data.</text>
</comment>
<proteinExistence type="predicted"/>
<feature type="transmembrane region" description="Helical" evidence="1">
    <location>
        <begin position="63"/>
        <end position="85"/>
    </location>
</feature>
<sequence length="337" mass="34317">MIAGMTYEAAGTEPPGVGARWSAVRRFAGYGAASTLSLYLVVKVIWVLAALPGGTEGSAAGDWVALNAVTVGMATVGVALGLALAQPWGRRVPAAPLLLVAWTGAGFMVPMLPYLVVSAVLGATGTGGDAGGDAGAAGPAAAIPAWEGVFISIGFAGMAVGLAIALPIYMRERWPHAFLGRLGDTPPAPSPRSSYATAAVVALALGALGALWLYWALGGTLGLEAAHRDPDLNERLLNGNSAIWAFAGAWSVRALTTGRYAVRSPVWVPFSLAFAASGSLFAWGCWKLSVAVLRPGDYVPAEHPVVAVAQHVLAAGAGAAMLAGIVRTYRDRAAGHP</sequence>
<reference evidence="2 3" key="1">
    <citation type="journal article" date="2019" name="Int. J. Syst. Evol. Microbiol.">
        <title>The Global Catalogue of Microorganisms (GCM) 10K type strain sequencing project: providing services to taxonomists for standard genome sequencing and annotation.</title>
        <authorList>
            <consortium name="The Broad Institute Genomics Platform"/>
            <consortium name="The Broad Institute Genome Sequencing Center for Infectious Disease"/>
            <person name="Wu L."/>
            <person name="Ma J."/>
        </authorList>
    </citation>
    <scope>NUCLEOTIDE SEQUENCE [LARGE SCALE GENOMIC DNA]</scope>
    <source>
        <strain evidence="2 3">JCM 3106</strain>
    </source>
</reference>
<feature type="transmembrane region" description="Helical" evidence="1">
    <location>
        <begin position="237"/>
        <end position="255"/>
    </location>
</feature>
<dbReference type="Proteomes" id="UP001499930">
    <property type="component" value="Unassembled WGS sequence"/>
</dbReference>
<feature type="transmembrane region" description="Helical" evidence="1">
    <location>
        <begin position="149"/>
        <end position="169"/>
    </location>
</feature>
<feature type="transmembrane region" description="Helical" evidence="1">
    <location>
        <begin position="27"/>
        <end position="51"/>
    </location>
</feature>
<organism evidence="2 3">
    <name type="scientific">Streptosporangium longisporum</name>
    <dbReference type="NCBI Taxonomy" id="46187"/>
    <lineage>
        <taxon>Bacteria</taxon>
        <taxon>Bacillati</taxon>
        <taxon>Actinomycetota</taxon>
        <taxon>Actinomycetes</taxon>
        <taxon>Streptosporangiales</taxon>
        <taxon>Streptosporangiaceae</taxon>
        <taxon>Streptosporangium</taxon>
    </lineage>
</organism>
<name>A0ABN3XQW2_9ACTN</name>
<accession>A0ABN3XQW2</accession>
<feature type="transmembrane region" description="Helical" evidence="1">
    <location>
        <begin position="195"/>
        <end position="217"/>
    </location>
</feature>
<evidence type="ECO:0000313" key="3">
    <source>
        <dbReference type="Proteomes" id="UP001499930"/>
    </source>
</evidence>
<keyword evidence="1" id="KW-0472">Membrane</keyword>